<organism evidence="2 3">
    <name type="scientific">Clostridium scindens (strain ATCC 35704 / DSM 5676 / VPI 13733 / 19)</name>
    <dbReference type="NCBI Taxonomy" id="411468"/>
    <lineage>
        <taxon>Bacteria</taxon>
        <taxon>Bacillati</taxon>
        <taxon>Bacillota</taxon>
        <taxon>Clostridia</taxon>
        <taxon>Lachnospirales</taxon>
        <taxon>Lachnospiraceae</taxon>
    </lineage>
</organism>
<evidence type="ECO:0000313" key="3">
    <source>
        <dbReference type="Proteomes" id="UP000289664"/>
    </source>
</evidence>
<keyword evidence="1" id="KW-1133">Transmembrane helix</keyword>
<dbReference type="Proteomes" id="UP000289664">
    <property type="component" value="Chromosome"/>
</dbReference>
<keyword evidence="1" id="KW-0812">Transmembrane</keyword>
<dbReference type="InterPro" id="IPR043756">
    <property type="entry name" value="DUF5702"/>
</dbReference>
<reference evidence="2 3" key="1">
    <citation type="journal article" date="2019" name="Appl. Environ. Microbiol.">
        <title>Clostridium scindens ATCC 35704: integration of nutritional requirements, the complete genome sequence, and global transcriptional responses to bile acids.</title>
        <authorList>
            <person name="Devendran S."/>
            <person name="Shrestha R."/>
            <person name="Alves J.M.P."/>
            <person name="Wolf P.G."/>
            <person name="Ly L."/>
            <person name="Hernandez A.G."/>
            <person name="Mendez-Garcia C."/>
            <person name="Inboden A."/>
            <person name="Wiley J."/>
            <person name="Paul O."/>
            <person name="Allen A."/>
            <person name="Springer E."/>
            <person name="Wright C.L."/>
            <person name="Fields C.J."/>
            <person name="Daniel S.L."/>
            <person name="Ridlon J.M."/>
        </authorList>
    </citation>
    <scope>NUCLEOTIDE SEQUENCE [LARGE SCALE GENOMIC DNA]</scope>
    <source>
        <strain evidence="2 3">ATCC 35704</strain>
    </source>
</reference>
<evidence type="ECO:0000256" key="1">
    <source>
        <dbReference type="SAM" id="Phobius"/>
    </source>
</evidence>
<feature type="transmembrane region" description="Helical" evidence="1">
    <location>
        <begin position="65"/>
        <end position="84"/>
    </location>
</feature>
<protein>
    <submittedName>
        <fullName evidence="2">Uncharacterized protein</fullName>
    </submittedName>
</protein>
<keyword evidence="3" id="KW-1185">Reference proteome</keyword>
<dbReference type="AlphaFoldDB" id="A0A494WHA1"/>
<evidence type="ECO:0000313" key="2">
    <source>
        <dbReference type="EMBL" id="QBF73652.1"/>
    </source>
</evidence>
<accession>A0A494WHA1</accession>
<dbReference type="KEGG" id="csci:HDCHBGLK_01027"/>
<proteinExistence type="predicted"/>
<name>A0A494WHA1_CLOS5</name>
<keyword evidence="1" id="KW-0472">Membrane</keyword>
<dbReference type="Pfam" id="PF18960">
    <property type="entry name" value="DUF5702"/>
    <property type="match status" value="1"/>
</dbReference>
<sequence>MYVENMVYIASIKRKERNRSRRSYIDTGRADWAGHYIQVPAYQPGADNLPEDNQRKFRHLVRGEVTAYLSLVFILFITLVGGLMESASIQMAKNYRRADMNRAVECMFAEYQKELLDEYHIFALDGSYETGQYEQSNLMERLGYYGAGNMEQEIKRIQFLTDQGCQSFFDQITAYMEHKYGIDSVKDMLGMTSVWGQQQDKGAEYAREEAKTQKGLEDLLASNDSELPKEDNPIDHVGRLKAQPLLELVLPKDRALSEKQADEKEMLSARARQEGYGDFSDVAKAGGTVSSLLFGEYMLENFLSFTDEGRGGALDYELEYILAGAGSDKENLEKVARKLMMLRFVPNYAYIQTDGEMKAEAEAMAATLCMLLAVPAITSAAAQAILLAWAYGETVMDLRSLLKGNRVPLVKSRETWQLQLSSLLTLGTQEDTKEGADAPEGLEYKDYLRMLLFLAPKQTSGLRALGIIEQNLRKVYGQAYFRADLCISRVEFRSVCRLRRGIHYEFPIYFGYQ</sequence>
<gene>
    <name evidence="2" type="ORF">HDCHBGLK_01027</name>
</gene>
<dbReference type="EMBL" id="CP036170">
    <property type="protein sequence ID" value="QBF73652.1"/>
    <property type="molecule type" value="Genomic_DNA"/>
</dbReference>